<dbReference type="PANTHER" id="PTHR47197:SF3">
    <property type="entry name" value="DIHYDRO-HEME D1 DEHYDROGENASE"/>
    <property type="match status" value="1"/>
</dbReference>
<dbReference type="CDD" id="cd20778">
    <property type="entry name" value="8prop_hemeD1_NirF"/>
    <property type="match status" value="1"/>
</dbReference>
<dbReference type="InterPro" id="IPR003143">
    <property type="entry name" value="Cyt_cd1_C_sf"/>
</dbReference>
<gene>
    <name evidence="1" type="ORF">COB67_13180</name>
</gene>
<sequence>MGFRPGLLFNRPGDQSMKNIGKSLLFLLSFVIASTLVMAKPLATGTGHLGVIIERNAGSVVIVDNIEHKILKRVSGLGNLSHATIVYSKDERYFYTFQRDGWINKVDILYGEVVAQVKAGDNAIGGAISQDGKYISVSNYKPGDIKIIDSQTLEILKVIPATYEGGTGESLQSRTVGLVDGPENQFYFALMDAGEIWQVDAHPPEFKVVHKWKDVGDYPYDALLTGNGRYYVAGFLRSNWVVQLDLWNLEKGPQKVSTLDPNLQSPKVPMYKVPHLSGWGVTNGKAYVPMISEERLMIYDVNDWSSQGSIKTYGTVVFAVPRPDGKEIWLTFAGPKNDTLQIYDIAKGKITKKIKLGKGVMHVQFTPKGEAAYVSVRRKDKVFVLNTYTHETIKELEIKGPSGIFFTNRAHVLGL</sequence>
<dbReference type="PANTHER" id="PTHR47197">
    <property type="entry name" value="PROTEIN NIRF"/>
    <property type="match status" value="1"/>
</dbReference>
<evidence type="ECO:0000313" key="1">
    <source>
        <dbReference type="EMBL" id="PCI22945.1"/>
    </source>
</evidence>
<dbReference type="Proteomes" id="UP000218113">
    <property type="component" value="Unassembled WGS sequence"/>
</dbReference>
<protein>
    <submittedName>
        <fullName evidence="1">Protein nirF</fullName>
    </submittedName>
</protein>
<dbReference type="Pfam" id="PF02239">
    <property type="entry name" value="Cytochrom_D1"/>
    <property type="match status" value="1"/>
</dbReference>
<organism evidence="1 2">
    <name type="scientific">SAR324 cluster bacterium</name>
    <dbReference type="NCBI Taxonomy" id="2024889"/>
    <lineage>
        <taxon>Bacteria</taxon>
        <taxon>Deltaproteobacteria</taxon>
        <taxon>SAR324 cluster</taxon>
    </lineage>
</organism>
<dbReference type="AlphaFoldDB" id="A0A2A4SPV0"/>
<reference evidence="2" key="1">
    <citation type="submission" date="2017-08" db="EMBL/GenBank/DDBJ databases">
        <title>A dynamic microbial community with high functional redundancy inhabits the cold, oxic subseafloor aquifer.</title>
        <authorList>
            <person name="Tully B.J."/>
            <person name="Wheat C.G."/>
            <person name="Glazer B.T."/>
            <person name="Huber J.A."/>
        </authorList>
    </citation>
    <scope>NUCLEOTIDE SEQUENCE [LARGE SCALE GENOMIC DNA]</scope>
</reference>
<dbReference type="EMBL" id="NVSR01000153">
    <property type="protein sequence ID" value="PCI22945.1"/>
    <property type="molecule type" value="Genomic_DNA"/>
</dbReference>
<comment type="caution">
    <text evidence="1">The sequence shown here is derived from an EMBL/GenBank/DDBJ whole genome shotgun (WGS) entry which is preliminary data.</text>
</comment>
<evidence type="ECO:0000313" key="2">
    <source>
        <dbReference type="Proteomes" id="UP000218113"/>
    </source>
</evidence>
<proteinExistence type="predicted"/>
<dbReference type="InterPro" id="IPR011048">
    <property type="entry name" value="Haem_d1_sf"/>
</dbReference>
<dbReference type="InterPro" id="IPR051200">
    <property type="entry name" value="Host-pathogen_enzymatic-act"/>
</dbReference>
<dbReference type="SUPFAM" id="SSF51004">
    <property type="entry name" value="C-terminal (heme d1) domain of cytochrome cd1-nitrite reductase"/>
    <property type="match status" value="1"/>
</dbReference>
<dbReference type="Gene3D" id="2.140.10.20">
    <property type="entry name" value="C-terminal (heme d1) domain of cytochrome cd1-nitrite reductase"/>
    <property type="match status" value="1"/>
</dbReference>
<accession>A0A2A4SPV0</accession>
<name>A0A2A4SPV0_9DELT</name>